<feature type="non-terminal residue" evidence="2">
    <location>
        <position position="169"/>
    </location>
</feature>
<evidence type="ECO:0000313" key="3">
    <source>
        <dbReference type="Proteomes" id="UP000266841"/>
    </source>
</evidence>
<proteinExistence type="predicted"/>
<evidence type="ECO:0000313" key="2">
    <source>
        <dbReference type="EMBL" id="EJK67292.1"/>
    </source>
</evidence>
<evidence type="ECO:0000256" key="1">
    <source>
        <dbReference type="SAM" id="MobiDB-lite"/>
    </source>
</evidence>
<organism evidence="2 3">
    <name type="scientific">Thalassiosira oceanica</name>
    <name type="common">Marine diatom</name>
    <dbReference type="NCBI Taxonomy" id="159749"/>
    <lineage>
        <taxon>Eukaryota</taxon>
        <taxon>Sar</taxon>
        <taxon>Stramenopiles</taxon>
        <taxon>Ochrophyta</taxon>
        <taxon>Bacillariophyta</taxon>
        <taxon>Coscinodiscophyceae</taxon>
        <taxon>Thalassiosirophycidae</taxon>
        <taxon>Thalassiosirales</taxon>
        <taxon>Thalassiosiraceae</taxon>
        <taxon>Thalassiosira</taxon>
    </lineage>
</organism>
<dbReference type="AlphaFoldDB" id="K0T9U5"/>
<reference evidence="2 3" key="1">
    <citation type="journal article" date="2012" name="Genome Biol.">
        <title>Genome and low-iron response of an oceanic diatom adapted to chronic iron limitation.</title>
        <authorList>
            <person name="Lommer M."/>
            <person name="Specht M."/>
            <person name="Roy A.S."/>
            <person name="Kraemer L."/>
            <person name="Andreson R."/>
            <person name="Gutowska M.A."/>
            <person name="Wolf J."/>
            <person name="Bergner S.V."/>
            <person name="Schilhabel M.B."/>
            <person name="Klostermeier U.C."/>
            <person name="Beiko R.G."/>
            <person name="Rosenstiel P."/>
            <person name="Hippler M."/>
            <person name="Laroche J."/>
        </authorList>
    </citation>
    <scope>NUCLEOTIDE SEQUENCE [LARGE SCALE GENOMIC DNA]</scope>
    <source>
        <strain evidence="2 3">CCMP1005</strain>
    </source>
</reference>
<comment type="caution">
    <text evidence="2">The sequence shown here is derived from an EMBL/GenBank/DDBJ whole genome shotgun (WGS) entry which is preliminary data.</text>
</comment>
<feature type="compositionally biased region" description="Polar residues" evidence="1">
    <location>
        <begin position="125"/>
        <end position="134"/>
    </location>
</feature>
<feature type="region of interest" description="Disordered" evidence="1">
    <location>
        <begin position="88"/>
        <end position="169"/>
    </location>
</feature>
<sequence>MLGVLEGEPVPHQLVKTERLPQLLERSIQAYVGFVVVFRQAAPFLFGRTLPKALPGRLVRKGSLLAGSRDPEPCARPPELRQSIRVEVRSASNKQVAAQDVKQQGDDWEKSASRHGRSEEDDTSCAGQSMSDASEASRAGSVGSAGHPAAQNLERALMASGHERPEGDV</sequence>
<keyword evidence="3" id="KW-1185">Reference proteome</keyword>
<feature type="compositionally biased region" description="Basic and acidic residues" evidence="1">
    <location>
        <begin position="103"/>
        <end position="118"/>
    </location>
</feature>
<name>K0T9U5_THAOC</name>
<dbReference type="EMBL" id="AGNL01013397">
    <property type="protein sequence ID" value="EJK67292.1"/>
    <property type="molecule type" value="Genomic_DNA"/>
</dbReference>
<protein>
    <submittedName>
        <fullName evidence="2">Uncharacterized protein</fullName>
    </submittedName>
</protein>
<accession>K0T9U5</accession>
<dbReference type="Proteomes" id="UP000266841">
    <property type="component" value="Unassembled WGS sequence"/>
</dbReference>
<gene>
    <name evidence="2" type="ORF">THAOC_11700</name>
</gene>